<reference evidence="1" key="1">
    <citation type="submission" date="2011-09" db="EMBL/GenBank/DDBJ databases">
        <title>The permanent draft genome of Mucilaginibacter paludis DSM 18603.</title>
        <authorList>
            <consortium name="US DOE Joint Genome Institute (JGI-PGF)"/>
            <person name="Lucas S."/>
            <person name="Han J."/>
            <person name="Lapidus A."/>
            <person name="Bruce D."/>
            <person name="Goodwin L."/>
            <person name="Pitluck S."/>
            <person name="Peters L."/>
            <person name="Kyrpides N."/>
            <person name="Mavromatis K."/>
            <person name="Ivanova N."/>
            <person name="Mikhailova N."/>
            <person name="Held B."/>
            <person name="Detter J.C."/>
            <person name="Tapia R."/>
            <person name="Han C."/>
            <person name="Land M."/>
            <person name="Hauser L."/>
            <person name="Markowitz V."/>
            <person name="Cheng J.-F."/>
            <person name="Hugenholtz P."/>
            <person name="Woyke T."/>
            <person name="Wu D."/>
            <person name="Tindall B."/>
            <person name="Brambilla E."/>
            <person name="Klenk H.-P."/>
            <person name="Eisen J.A."/>
        </authorList>
    </citation>
    <scope>NUCLEOTIDE SEQUENCE [LARGE SCALE GENOMIC DNA]</scope>
    <source>
        <strain evidence="1">DSM 18603</strain>
    </source>
</reference>
<dbReference type="Proteomes" id="UP000002774">
    <property type="component" value="Chromosome"/>
</dbReference>
<organism evidence="1 2">
    <name type="scientific">Mucilaginibacter paludis DSM 18603</name>
    <dbReference type="NCBI Taxonomy" id="714943"/>
    <lineage>
        <taxon>Bacteria</taxon>
        <taxon>Pseudomonadati</taxon>
        <taxon>Bacteroidota</taxon>
        <taxon>Sphingobacteriia</taxon>
        <taxon>Sphingobacteriales</taxon>
        <taxon>Sphingobacteriaceae</taxon>
        <taxon>Mucilaginibacter</taxon>
    </lineage>
</organism>
<dbReference type="STRING" id="714943.Mucpa_4035"/>
<evidence type="ECO:0000313" key="2">
    <source>
        <dbReference type="Proteomes" id="UP000002774"/>
    </source>
</evidence>
<gene>
    <name evidence="1" type="ORF">Mucpa_4035</name>
</gene>
<keyword evidence="2" id="KW-1185">Reference proteome</keyword>
<dbReference type="EMBL" id="CM001403">
    <property type="protein sequence ID" value="EHQ28126.1"/>
    <property type="molecule type" value="Genomic_DNA"/>
</dbReference>
<proteinExistence type="predicted"/>
<protein>
    <submittedName>
        <fullName evidence="1">Uncharacterized protein</fullName>
    </submittedName>
</protein>
<dbReference type="HOGENOM" id="CLU_3397460_0_0_10"/>
<sequence>MEEMDTQGNILLFTSVCKDGKMFCIVLEKGR</sequence>
<name>H1Y4T2_9SPHI</name>
<dbReference type="AlphaFoldDB" id="H1Y4T2"/>
<accession>H1Y4T2</accession>
<evidence type="ECO:0000313" key="1">
    <source>
        <dbReference type="EMBL" id="EHQ28126.1"/>
    </source>
</evidence>